<sequence length="76" mass="8785">MTFRQIEEVPEAVCTVHRGAYAEFPKAYVAVIQFVENNGYRIKGPFCESYIDGIWNKESEEEWLTEIQLPVEKISG</sequence>
<reference evidence="2 3" key="1">
    <citation type="submission" date="2024-05" db="EMBL/GenBank/DDBJ databases">
        <title>Human gut microbiome strain richness.</title>
        <authorList>
            <person name="Chen-Liaw A."/>
        </authorList>
    </citation>
    <scope>NUCLEOTIDE SEQUENCE [LARGE SCALE GENOMIC DNA]</scope>
    <source>
        <strain evidence="2 3">J1100102st1_G3_J1100102_180507</strain>
    </source>
</reference>
<organism evidence="2 3">
    <name type="scientific">Enterococcus entomosocium</name>
    <dbReference type="NCBI Taxonomy" id="3034352"/>
    <lineage>
        <taxon>Bacteria</taxon>
        <taxon>Bacillati</taxon>
        <taxon>Bacillota</taxon>
        <taxon>Bacilli</taxon>
        <taxon>Lactobacillales</taxon>
        <taxon>Enterococcaceae</taxon>
        <taxon>Enterococcus</taxon>
    </lineage>
</organism>
<feature type="domain" description="GyrI-like small molecule binding" evidence="1">
    <location>
        <begin position="12"/>
        <end position="71"/>
    </location>
</feature>
<dbReference type="Pfam" id="PF06445">
    <property type="entry name" value="GyrI-like"/>
    <property type="match status" value="1"/>
</dbReference>
<dbReference type="Gene3D" id="3.20.80.10">
    <property type="entry name" value="Regulatory factor, effector binding domain"/>
    <property type="match status" value="1"/>
</dbReference>
<keyword evidence="3" id="KW-1185">Reference proteome</keyword>
<dbReference type="Proteomes" id="UP001554047">
    <property type="component" value="Unassembled WGS sequence"/>
</dbReference>
<accession>A0ABV3M9Q7</accession>
<dbReference type="SUPFAM" id="SSF55136">
    <property type="entry name" value="Probable bacterial effector-binding domain"/>
    <property type="match status" value="1"/>
</dbReference>
<proteinExistence type="predicted"/>
<gene>
    <name evidence="2" type="ORF">AB1I55_01110</name>
</gene>
<name>A0ABV3M9Q7_9ENTE</name>
<evidence type="ECO:0000259" key="1">
    <source>
        <dbReference type="Pfam" id="PF06445"/>
    </source>
</evidence>
<dbReference type="RefSeq" id="WP_005232044.1">
    <property type="nucleotide sequence ID" value="NZ_JBDKDV010000001.1"/>
</dbReference>
<evidence type="ECO:0000313" key="3">
    <source>
        <dbReference type="Proteomes" id="UP001554047"/>
    </source>
</evidence>
<protein>
    <submittedName>
        <fullName evidence="2">GyrI-like domain-containing protein</fullName>
    </submittedName>
</protein>
<dbReference type="InterPro" id="IPR029442">
    <property type="entry name" value="GyrI-like"/>
</dbReference>
<dbReference type="EMBL" id="JBFDTB010000001">
    <property type="protein sequence ID" value="MEW3464696.1"/>
    <property type="molecule type" value="Genomic_DNA"/>
</dbReference>
<evidence type="ECO:0000313" key="2">
    <source>
        <dbReference type="EMBL" id="MEW3464696.1"/>
    </source>
</evidence>
<comment type="caution">
    <text evidence="2">The sequence shown here is derived from an EMBL/GenBank/DDBJ whole genome shotgun (WGS) entry which is preliminary data.</text>
</comment>
<dbReference type="InterPro" id="IPR011256">
    <property type="entry name" value="Reg_factor_effector_dom_sf"/>
</dbReference>